<dbReference type="OrthoDB" id="2157530at2759"/>
<evidence type="ECO:0000313" key="3">
    <source>
        <dbReference type="Proteomes" id="UP000799777"/>
    </source>
</evidence>
<evidence type="ECO:0000259" key="1">
    <source>
        <dbReference type="Pfam" id="PF06985"/>
    </source>
</evidence>
<dbReference type="Proteomes" id="UP000799777">
    <property type="component" value="Unassembled WGS sequence"/>
</dbReference>
<proteinExistence type="predicted"/>
<name>A0A9P4HHX7_9PLEO</name>
<dbReference type="InterPro" id="IPR052895">
    <property type="entry name" value="HetReg/Transcr_Mod"/>
</dbReference>
<organism evidence="2 3">
    <name type="scientific">Setomelanomma holmii</name>
    <dbReference type="NCBI Taxonomy" id="210430"/>
    <lineage>
        <taxon>Eukaryota</taxon>
        <taxon>Fungi</taxon>
        <taxon>Dikarya</taxon>
        <taxon>Ascomycota</taxon>
        <taxon>Pezizomycotina</taxon>
        <taxon>Dothideomycetes</taxon>
        <taxon>Pleosporomycetidae</taxon>
        <taxon>Pleosporales</taxon>
        <taxon>Pleosporineae</taxon>
        <taxon>Phaeosphaeriaceae</taxon>
        <taxon>Setomelanomma</taxon>
    </lineage>
</organism>
<keyword evidence="3" id="KW-1185">Reference proteome</keyword>
<dbReference type="PANTHER" id="PTHR24148:SF79">
    <property type="entry name" value="HETEROKARYON INCOMPATIBILITY DOMAIN-CONTAINING PROTEIN"/>
    <property type="match status" value="1"/>
</dbReference>
<dbReference type="AlphaFoldDB" id="A0A9P4HHX7"/>
<dbReference type="EMBL" id="ML978160">
    <property type="protein sequence ID" value="KAF2034594.1"/>
    <property type="molecule type" value="Genomic_DNA"/>
</dbReference>
<dbReference type="PANTHER" id="PTHR24148">
    <property type="entry name" value="ANKYRIN REPEAT DOMAIN-CONTAINING PROTEIN 39 HOMOLOG-RELATED"/>
    <property type="match status" value="1"/>
</dbReference>
<dbReference type="InterPro" id="IPR010730">
    <property type="entry name" value="HET"/>
</dbReference>
<reference evidence="2" key="1">
    <citation type="journal article" date="2020" name="Stud. Mycol.">
        <title>101 Dothideomycetes genomes: a test case for predicting lifestyles and emergence of pathogens.</title>
        <authorList>
            <person name="Haridas S."/>
            <person name="Albert R."/>
            <person name="Binder M."/>
            <person name="Bloem J."/>
            <person name="Labutti K."/>
            <person name="Salamov A."/>
            <person name="Andreopoulos B."/>
            <person name="Baker S."/>
            <person name="Barry K."/>
            <person name="Bills G."/>
            <person name="Bluhm B."/>
            <person name="Cannon C."/>
            <person name="Castanera R."/>
            <person name="Culley D."/>
            <person name="Daum C."/>
            <person name="Ezra D."/>
            <person name="Gonzalez J."/>
            <person name="Henrissat B."/>
            <person name="Kuo A."/>
            <person name="Liang C."/>
            <person name="Lipzen A."/>
            <person name="Lutzoni F."/>
            <person name="Magnuson J."/>
            <person name="Mondo S."/>
            <person name="Nolan M."/>
            <person name="Ohm R."/>
            <person name="Pangilinan J."/>
            <person name="Park H.-J."/>
            <person name="Ramirez L."/>
            <person name="Alfaro M."/>
            <person name="Sun H."/>
            <person name="Tritt A."/>
            <person name="Yoshinaga Y."/>
            <person name="Zwiers L.-H."/>
            <person name="Turgeon B."/>
            <person name="Goodwin S."/>
            <person name="Spatafora J."/>
            <person name="Crous P."/>
            <person name="Grigoriev I."/>
        </authorList>
    </citation>
    <scope>NUCLEOTIDE SEQUENCE</scope>
    <source>
        <strain evidence="2">CBS 110217</strain>
    </source>
</reference>
<feature type="domain" description="Heterokaryon incompatibility" evidence="1">
    <location>
        <begin position="37"/>
        <end position="119"/>
    </location>
</feature>
<accession>A0A9P4HHX7</accession>
<comment type="caution">
    <text evidence="2">The sequence shown here is derived from an EMBL/GenBank/DDBJ whole genome shotgun (WGS) entry which is preliminary data.</text>
</comment>
<dbReference type="Pfam" id="PF06985">
    <property type="entry name" value="HET"/>
    <property type="match status" value="1"/>
</dbReference>
<sequence length="120" mass="13156">LRLLSLLPSTSFDAPLKATLLEVSLDKYSGTSDSAEYEALSYVWGARIGSEAFACDGKIMLVTPNCQSALRHLRSGNSSRLRWVDAICIDQGEGDESVKERNLQVALMGKVYAKARRTIC</sequence>
<gene>
    <name evidence="2" type="ORF">EK21DRAFT_55843</name>
</gene>
<feature type="non-terminal residue" evidence="2">
    <location>
        <position position="1"/>
    </location>
</feature>
<evidence type="ECO:0000313" key="2">
    <source>
        <dbReference type="EMBL" id="KAF2034594.1"/>
    </source>
</evidence>
<protein>
    <recommendedName>
        <fullName evidence="1">Heterokaryon incompatibility domain-containing protein</fullName>
    </recommendedName>
</protein>